<evidence type="ECO:0000313" key="3">
    <source>
        <dbReference type="Proteomes" id="UP000195607"/>
    </source>
</evidence>
<proteinExistence type="predicted"/>
<feature type="transmembrane region" description="Helical" evidence="1">
    <location>
        <begin position="7"/>
        <end position="26"/>
    </location>
</feature>
<dbReference type="EMBL" id="LT671858">
    <property type="protein sequence ID" value="SIM70233.1"/>
    <property type="molecule type" value="Genomic_DNA"/>
</dbReference>
<protein>
    <submittedName>
        <fullName evidence="2">Uncharacterized protein</fullName>
    </submittedName>
</protein>
<dbReference type="Proteomes" id="UP000195607">
    <property type="component" value="Chromosome I"/>
</dbReference>
<evidence type="ECO:0000256" key="1">
    <source>
        <dbReference type="SAM" id="Phobius"/>
    </source>
</evidence>
<name>A0A1N5VAR3_9ARCH</name>
<dbReference type="GeneID" id="41588558"/>
<keyword evidence="1" id="KW-1133">Transmembrane helix</keyword>
<dbReference type="RefSeq" id="WP_148689929.1">
    <property type="nucleotide sequence ID" value="NZ_LT671858.1"/>
</dbReference>
<dbReference type="InterPro" id="IPR008972">
    <property type="entry name" value="Cupredoxin"/>
</dbReference>
<keyword evidence="1" id="KW-0812">Transmembrane</keyword>
<sequence>MNKGKLGVVYGIVIILLVGLSLTFVLSAPTSSGGGLIDPAGLKVKGTIDQTIYADASGWNYSHGPINPTLYFPLDYKICFTIIEEDNLPHTFTINKDKKYVPGTVLTAYENAATGLTLVTTGELTQIPGHSVSKSYIFFQPGNYTYWCEVHQTTMLARIQVNGTASGTAATSIVSQPIAGHNAHKSNENPSESQLNLLNTFNLHNTVKAFINLEARDLPVF</sequence>
<dbReference type="Gene3D" id="2.60.40.420">
    <property type="entry name" value="Cupredoxins - blue copper proteins"/>
    <property type="match status" value="1"/>
</dbReference>
<dbReference type="SUPFAM" id="SSF49503">
    <property type="entry name" value="Cupredoxins"/>
    <property type="match status" value="1"/>
</dbReference>
<accession>A0A1N5VAR3</accession>
<keyword evidence="1" id="KW-0472">Membrane</keyword>
<gene>
    <name evidence="2" type="ORF">CSP5_1311</name>
</gene>
<reference evidence="2 3" key="1">
    <citation type="submission" date="2016-04" db="EMBL/GenBank/DDBJ databases">
        <authorList>
            <person name="Evans L.H."/>
            <person name="Alamgir A."/>
            <person name="Owens N."/>
            <person name="Weber N.D."/>
            <person name="Virtaneva K."/>
            <person name="Barbian K."/>
            <person name="Babar A."/>
            <person name="Rosenke K."/>
        </authorList>
    </citation>
    <scope>NUCLEOTIDE SEQUENCE [LARGE SCALE GENOMIC DNA]</scope>
    <source>
        <strain evidence="3">S5(T) (JCM 30642 \VKM B-2941)</strain>
    </source>
</reference>
<organism evidence="2 3">
    <name type="scientific">Cuniculiplasma divulgatum</name>
    <dbReference type="NCBI Taxonomy" id="1673428"/>
    <lineage>
        <taxon>Archaea</taxon>
        <taxon>Methanobacteriati</taxon>
        <taxon>Thermoplasmatota</taxon>
        <taxon>Thermoplasmata</taxon>
        <taxon>Thermoplasmatales</taxon>
        <taxon>Cuniculiplasmataceae</taxon>
        <taxon>Cuniculiplasma</taxon>
    </lineage>
</organism>
<evidence type="ECO:0000313" key="2">
    <source>
        <dbReference type="EMBL" id="SIM70233.1"/>
    </source>
</evidence>
<dbReference type="AlphaFoldDB" id="A0A1N5VAR3"/>